<dbReference type="PATRIC" id="fig|398512.5.peg.4779"/>
<evidence type="ECO:0000256" key="5">
    <source>
        <dbReference type="ARBA" id="ARBA00023136"/>
    </source>
</evidence>
<dbReference type="Gene3D" id="1.10.3730.20">
    <property type="match status" value="1"/>
</dbReference>
<dbReference type="InterPro" id="IPR000620">
    <property type="entry name" value="EamA_dom"/>
</dbReference>
<feature type="domain" description="EamA" evidence="7">
    <location>
        <begin position="152"/>
        <end position="286"/>
    </location>
</feature>
<keyword evidence="5 6" id="KW-0472">Membrane</keyword>
<feature type="transmembrane region" description="Helical" evidence="6">
    <location>
        <begin position="7"/>
        <end position="25"/>
    </location>
</feature>
<dbReference type="SUPFAM" id="SSF103481">
    <property type="entry name" value="Multidrug resistance efflux transporter EmrE"/>
    <property type="match status" value="2"/>
</dbReference>
<evidence type="ECO:0000256" key="1">
    <source>
        <dbReference type="ARBA" id="ARBA00004141"/>
    </source>
</evidence>
<feature type="transmembrane region" description="Helical" evidence="6">
    <location>
        <begin position="214"/>
        <end position="233"/>
    </location>
</feature>
<accession>A0A0L6JV38</accession>
<dbReference type="GO" id="GO:0016020">
    <property type="term" value="C:membrane"/>
    <property type="evidence" value="ECO:0007669"/>
    <property type="project" value="UniProtKB-SubCell"/>
</dbReference>
<sequence length="296" mass="31439">MKNEKGVILAYITVCIVWGSTYLAMRIAVGSFPPELFAGMRFLLAGTIVMAYAVVTKKAFPSTGKDVVKSAIPGVLMLMGSNGLVMWAEQWVHSGITSLLLSVTPLFVALIEVIVLRDTKIGFTGWICLIMGFTGTAMLVVSGSGVGSIDIKGGLMVLTAAFLWSLGSIYSNRVKYTGNIATHIGIQMLTAGAGLTIMGVLLGEVQKVSISTDVVLALAYLVIFGSVAGYSCNMYVLSKWPASKAITSAYVNPVVAVLLGVVILDEKINPAMVLCMIITLGSVVLLHYIKYGKRNV</sequence>
<dbReference type="InterPro" id="IPR037185">
    <property type="entry name" value="EmrE-like"/>
</dbReference>
<protein>
    <recommendedName>
        <fullName evidence="7">EamA domain-containing protein</fullName>
    </recommendedName>
</protein>
<feature type="transmembrane region" description="Helical" evidence="6">
    <location>
        <begin position="184"/>
        <end position="202"/>
    </location>
</feature>
<dbReference type="InterPro" id="IPR050638">
    <property type="entry name" value="AA-Vitamin_Transporters"/>
</dbReference>
<dbReference type="PANTHER" id="PTHR32322:SF14">
    <property type="entry name" value="PROTEIN PAGO"/>
    <property type="match status" value="1"/>
</dbReference>
<dbReference type="Pfam" id="PF00892">
    <property type="entry name" value="EamA"/>
    <property type="match status" value="2"/>
</dbReference>
<evidence type="ECO:0000256" key="6">
    <source>
        <dbReference type="SAM" id="Phobius"/>
    </source>
</evidence>
<proteinExistence type="inferred from homology"/>
<keyword evidence="3 6" id="KW-0812">Transmembrane</keyword>
<dbReference type="OrthoDB" id="3190463at2"/>
<dbReference type="PANTHER" id="PTHR32322">
    <property type="entry name" value="INNER MEMBRANE TRANSPORTER"/>
    <property type="match status" value="1"/>
</dbReference>
<dbReference type="EMBL" id="LGTC01000001">
    <property type="protein sequence ID" value="KNY29287.1"/>
    <property type="molecule type" value="Genomic_DNA"/>
</dbReference>
<dbReference type="eggNOG" id="COG0697">
    <property type="taxonomic scope" value="Bacteria"/>
</dbReference>
<evidence type="ECO:0000313" key="8">
    <source>
        <dbReference type="EMBL" id="KNY29287.1"/>
    </source>
</evidence>
<feature type="transmembrane region" description="Helical" evidence="6">
    <location>
        <begin position="245"/>
        <end position="264"/>
    </location>
</feature>
<evidence type="ECO:0000259" key="7">
    <source>
        <dbReference type="Pfam" id="PF00892"/>
    </source>
</evidence>
<feature type="transmembrane region" description="Helical" evidence="6">
    <location>
        <begin position="94"/>
        <end position="116"/>
    </location>
</feature>
<comment type="subcellular location">
    <subcellularLocation>
        <location evidence="1">Membrane</location>
        <topology evidence="1">Multi-pass membrane protein</topology>
    </subcellularLocation>
</comment>
<feature type="transmembrane region" description="Helical" evidence="6">
    <location>
        <begin position="37"/>
        <end position="55"/>
    </location>
</feature>
<keyword evidence="4 6" id="KW-1133">Transmembrane helix</keyword>
<dbReference type="AlphaFoldDB" id="A0A0L6JV38"/>
<keyword evidence="9" id="KW-1185">Reference proteome</keyword>
<feature type="domain" description="EamA" evidence="7">
    <location>
        <begin position="6"/>
        <end position="140"/>
    </location>
</feature>
<reference evidence="9" key="1">
    <citation type="submission" date="2015-07" db="EMBL/GenBank/DDBJ databases">
        <title>Near-Complete Genome Sequence of the Cellulolytic Bacterium Bacteroides (Pseudobacteroides) cellulosolvens ATCC 35603.</title>
        <authorList>
            <person name="Dassa B."/>
            <person name="Utturkar S.M."/>
            <person name="Klingeman D.M."/>
            <person name="Hurt R.A."/>
            <person name="Keller M."/>
            <person name="Xu J."/>
            <person name="Reddy Y.H.K."/>
            <person name="Borovok I."/>
            <person name="Grinberg I.R."/>
            <person name="Lamed R."/>
            <person name="Zhivin O."/>
            <person name="Bayer E.A."/>
            <person name="Brown S.D."/>
        </authorList>
    </citation>
    <scope>NUCLEOTIDE SEQUENCE [LARGE SCALE GENOMIC DNA]</scope>
    <source>
        <strain evidence="9">DSM 2933</strain>
    </source>
</reference>
<feature type="transmembrane region" description="Helical" evidence="6">
    <location>
        <begin position="270"/>
        <end position="289"/>
    </location>
</feature>
<comment type="caution">
    <text evidence="8">The sequence shown here is derived from an EMBL/GenBank/DDBJ whole genome shotgun (WGS) entry which is preliminary data.</text>
</comment>
<dbReference type="RefSeq" id="WP_036935801.1">
    <property type="nucleotide sequence ID" value="NZ_JQKC01000001.1"/>
</dbReference>
<evidence type="ECO:0000256" key="4">
    <source>
        <dbReference type="ARBA" id="ARBA00022989"/>
    </source>
</evidence>
<comment type="similarity">
    <text evidence="2">Belongs to the EamA transporter family.</text>
</comment>
<evidence type="ECO:0000256" key="3">
    <source>
        <dbReference type="ARBA" id="ARBA00022692"/>
    </source>
</evidence>
<organism evidence="8 9">
    <name type="scientific">Pseudobacteroides cellulosolvens ATCC 35603 = DSM 2933</name>
    <dbReference type="NCBI Taxonomy" id="398512"/>
    <lineage>
        <taxon>Bacteria</taxon>
        <taxon>Bacillati</taxon>
        <taxon>Bacillota</taxon>
        <taxon>Clostridia</taxon>
        <taxon>Eubacteriales</taxon>
        <taxon>Oscillospiraceae</taxon>
        <taxon>Pseudobacteroides</taxon>
    </lineage>
</organism>
<gene>
    <name evidence="8" type="ORF">Bccel_4561</name>
</gene>
<dbReference type="STRING" id="398512.Bccel_4561"/>
<feature type="transmembrane region" description="Helical" evidence="6">
    <location>
        <begin position="123"/>
        <end position="141"/>
    </location>
</feature>
<dbReference type="Proteomes" id="UP000036923">
    <property type="component" value="Unassembled WGS sequence"/>
</dbReference>
<evidence type="ECO:0000313" key="9">
    <source>
        <dbReference type="Proteomes" id="UP000036923"/>
    </source>
</evidence>
<name>A0A0L6JV38_9FIRM</name>
<feature type="transmembrane region" description="Helical" evidence="6">
    <location>
        <begin position="153"/>
        <end position="172"/>
    </location>
</feature>
<feature type="transmembrane region" description="Helical" evidence="6">
    <location>
        <begin position="67"/>
        <end position="88"/>
    </location>
</feature>
<evidence type="ECO:0000256" key="2">
    <source>
        <dbReference type="ARBA" id="ARBA00007362"/>
    </source>
</evidence>